<protein>
    <submittedName>
        <fullName evidence="5">Uncharacterized protein</fullName>
    </submittedName>
</protein>
<gene>
    <name evidence="5" type="ORF">FNK824_LOCUS35802</name>
    <name evidence="4" type="ORF">SEV965_LOCUS35309</name>
</gene>
<dbReference type="PRINTS" id="PR00081">
    <property type="entry name" value="GDHRDH"/>
</dbReference>
<evidence type="ECO:0000313" key="5">
    <source>
        <dbReference type="EMBL" id="CAF4192010.1"/>
    </source>
</evidence>
<comment type="caution">
    <text evidence="5">The sequence shown here is derived from an EMBL/GenBank/DDBJ whole genome shotgun (WGS) entry which is preliminary data.</text>
</comment>
<dbReference type="InterPro" id="IPR036291">
    <property type="entry name" value="NAD(P)-bd_dom_sf"/>
</dbReference>
<sequence length="135" mass="14681">MRGVFLCYKEAAKIMIKQGRGGKIIDACSTLGYKAASMQASYSATKWGVRGLTQVAAIEWIPYNITVNAYCPGFIKTPLSDCAVENLAKLEGKASEEIVNDSIKRIPLDRIGHPDDVANMVSFLASKDSDYITGQ</sequence>
<dbReference type="EMBL" id="CAJOBE010015655">
    <property type="protein sequence ID" value="CAF4192010.1"/>
    <property type="molecule type" value="Genomic_DNA"/>
</dbReference>
<reference evidence="5" key="1">
    <citation type="submission" date="2021-02" db="EMBL/GenBank/DDBJ databases">
        <authorList>
            <person name="Nowell W R."/>
        </authorList>
    </citation>
    <scope>NUCLEOTIDE SEQUENCE</scope>
</reference>
<dbReference type="AlphaFoldDB" id="A0A820AMX3"/>
<proteinExistence type="inferred from homology"/>
<dbReference type="Pfam" id="PF13561">
    <property type="entry name" value="adh_short_C2"/>
    <property type="match status" value="1"/>
</dbReference>
<dbReference type="PROSITE" id="PS00061">
    <property type="entry name" value="ADH_SHORT"/>
    <property type="match status" value="1"/>
</dbReference>
<keyword evidence="3" id="KW-0560">Oxidoreductase</keyword>
<dbReference type="GO" id="GO:0006633">
    <property type="term" value="P:fatty acid biosynthetic process"/>
    <property type="evidence" value="ECO:0007669"/>
    <property type="project" value="TreeGrafter"/>
</dbReference>
<comment type="similarity">
    <text evidence="2">Belongs to the short-chain dehydrogenases/reductases (SDR) family.</text>
</comment>
<dbReference type="PANTHER" id="PTHR42760">
    <property type="entry name" value="SHORT-CHAIN DEHYDROGENASES/REDUCTASES FAMILY MEMBER"/>
    <property type="match status" value="1"/>
</dbReference>
<dbReference type="InterPro" id="IPR020904">
    <property type="entry name" value="Sc_DH/Rdtase_CS"/>
</dbReference>
<organism evidence="5 6">
    <name type="scientific">Rotaria sordida</name>
    <dbReference type="NCBI Taxonomy" id="392033"/>
    <lineage>
        <taxon>Eukaryota</taxon>
        <taxon>Metazoa</taxon>
        <taxon>Spiralia</taxon>
        <taxon>Gnathifera</taxon>
        <taxon>Rotifera</taxon>
        <taxon>Eurotatoria</taxon>
        <taxon>Bdelloidea</taxon>
        <taxon>Philodinida</taxon>
        <taxon>Philodinidae</taxon>
        <taxon>Rotaria</taxon>
    </lineage>
</organism>
<dbReference type="Gene3D" id="3.40.50.720">
    <property type="entry name" value="NAD(P)-binding Rossmann-like Domain"/>
    <property type="match status" value="1"/>
</dbReference>
<accession>A0A820AMX3</accession>
<evidence type="ECO:0000313" key="6">
    <source>
        <dbReference type="Proteomes" id="UP000663874"/>
    </source>
</evidence>
<comment type="pathway">
    <text evidence="1">Lipid metabolism; fatty acid biosynthesis.</text>
</comment>
<dbReference type="InterPro" id="IPR002347">
    <property type="entry name" value="SDR_fam"/>
</dbReference>
<feature type="non-terminal residue" evidence="5">
    <location>
        <position position="1"/>
    </location>
</feature>
<evidence type="ECO:0000256" key="1">
    <source>
        <dbReference type="ARBA" id="ARBA00005194"/>
    </source>
</evidence>
<dbReference type="GO" id="GO:0048038">
    <property type="term" value="F:quinone binding"/>
    <property type="evidence" value="ECO:0007669"/>
    <property type="project" value="TreeGrafter"/>
</dbReference>
<evidence type="ECO:0000313" key="4">
    <source>
        <dbReference type="EMBL" id="CAF1485469.1"/>
    </source>
</evidence>
<dbReference type="GO" id="GO:0016616">
    <property type="term" value="F:oxidoreductase activity, acting on the CH-OH group of donors, NAD or NADP as acceptor"/>
    <property type="evidence" value="ECO:0007669"/>
    <property type="project" value="TreeGrafter"/>
</dbReference>
<name>A0A820AMX3_9BILA</name>
<dbReference type="EMBL" id="CAJNOU010005680">
    <property type="protein sequence ID" value="CAF1485469.1"/>
    <property type="molecule type" value="Genomic_DNA"/>
</dbReference>
<dbReference type="Proteomes" id="UP000663889">
    <property type="component" value="Unassembled WGS sequence"/>
</dbReference>
<dbReference type="PANTHER" id="PTHR42760:SF121">
    <property type="entry name" value="3-OXOACYL-(ACYL-CARRIER-PROTEIN) REDUCTASE"/>
    <property type="match status" value="1"/>
</dbReference>
<dbReference type="Proteomes" id="UP000663874">
    <property type="component" value="Unassembled WGS sequence"/>
</dbReference>
<evidence type="ECO:0000256" key="3">
    <source>
        <dbReference type="ARBA" id="ARBA00023002"/>
    </source>
</evidence>
<evidence type="ECO:0000256" key="2">
    <source>
        <dbReference type="ARBA" id="ARBA00006484"/>
    </source>
</evidence>
<dbReference type="SUPFAM" id="SSF51735">
    <property type="entry name" value="NAD(P)-binding Rossmann-fold domains"/>
    <property type="match status" value="1"/>
</dbReference>